<dbReference type="Proteomes" id="UP000617355">
    <property type="component" value="Unassembled WGS sequence"/>
</dbReference>
<evidence type="ECO:0008006" key="3">
    <source>
        <dbReference type="Google" id="ProtNLM"/>
    </source>
</evidence>
<dbReference type="EMBL" id="BMGI01000005">
    <property type="protein sequence ID" value="GGD43482.1"/>
    <property type="molecule type" value="Genomic_DNA"/>
</dbReference>
<keyword evidence="2" id="KW-1185">Reference proteome</keyword>
<gene>
    <name evidence="1" type="ORF">GCM10011358_29120</name>
</gene>
<dbReference type="RefSeq" id="WP_188529086.1">
    <property type="nucleotide sequence ID" value="NZ_BMGI01000005.1"/>
</dbReference>
<dbReference type="Gene3D" id="1.20.58.760">
    <property type="entry name" value="Peptidase M41"/>
    <property type="match status" value="1"/>
</dbReference>
<comment type="caution">
    <text evidence="1">The sequence shown here is derived from an EMBL/GenBank/DDBJ whole genome shotgun (WGS) entry which is preliminary data.</text>
</comment>
<dbReference type="SUPFAM" id="SSF140990">
    <property type="entry name" value="FtsH protease domain-like"/>
    <property type="match status" value="1"/>
</dbReference>
<sequence length="189" mass="20928">MYEYQVCPVPEGRCSDLSYRLAVYEAGHALTARALGFKVLSVKMLPRPPILESDKVLHGSSLRALSAVLENRCIELFGGQIAEEHACQTSSCCSGDVARIDELTRLVSGLDGRRTPEDIWFELEDVAQEIFSHEKIREAILPLADFLHDEVDSGHHVVSGQRVEALMNELLGPPEKARGGFLARLMNRA</sequence>
<evidence type="ECO:0000313" key="1">
    <source>
        <dbReference type="EMBL" id="GGD43482.1"/>
    </source>
</evidence>
<organism evidence="1 2">
    <name type="scientific">Sinisalibacter lacisalsi</name>
    <dbReference type="NCBI Taxonomy" id="1526570"/>
    <lineage>
        <taxon>Bacteria</taxon>
        <taxon>Pseudomonadati</taxon>
        <taxon>Pseudomonadota</taxon>
        <taxon>Alphaproteobacteria</taxon>
        <taxon>Rhodobacterales</taxon>
        <taxon>Roseobacteraceae</taxon>
        <taxon>Sinisalibacter</taxon>
    </lineage>
</organism>
<reference evidence="2" key="1">
    <citation type="journal article" date="2019" name="Int. J. Syst. Evol. Microbiol.">
        <title>The Global Catalogue of Microorganisms (GCM) 10K type strain sequencing project: providing services to taxonomists for standard genome sequencing and annotation.</title>
        <authorList>
            <consortium name="The Broad Institute Genomics Platform"/>
            <consortium name="The Broad Institute Genome Sequencing Center for Infectious Disease"/>
            <person name="Wu L."/>
            <person name="Ma J."/>
        </authorList>
    </citation>
    <scope>NUCLEOTIDE SEQUENCE [LARGE SCALE GENOMIC DNA]</scope>
    <source>
        <strain evidence="2">CGMCC 1.12922</strain>
    </source>
</reference>
<accession>A0ABQ1QV20</accession>
<proteinExistence type="predicted"/>
<name>A0ABQ1QV20_9RHOB</name>
<dbReference type="InterPro" id="IPR037219">
    <property type="entry name" value="Peptidase_M41-like"/>
</dbReference>
<protein>
    <recommendedName>
        <fullName evidence="3">Peptidase M41 domain-containing protein</fullName>
    </recommendedName>
</protein>
<evidence type="ECO:0000313" key="2">
    <source>
        <dbReference type="Proteomes" id="UP000617355"/>
    </source>
</evidence>